<keyword evidence="2" id="KW-1185">Reference proteome</keyword>
<accession>A0ACC2HUB5</accession>
<gene>
    <name evidence="1" type="ORF">OPT61_g9386</name>
</gene>
<evidence type="ECO:0000313" key="2">
    <source>
        <dbReference type="Proteomes" id="UP001153331"/>
    </source>
</evidence>
<comment type="caution">
    <text evidence="1">The sequence shown here is derived from an EMBL/GenBank/DDBJ whole genome shotgun (WGS) entry which is preliminary data.</text>
</comment>
<evidence type="ECO:0000313" key="1">
    <source>
        <dbReference type="EMBL" id="KAJ8106669.1"/>
    </source>
</evidence>
<reference evidence="1" key="1">
    <citation type="submission" date="2022-11" db="EMBL/GenBank/DDBJ databases">
        <title>Genome Sequence of Boeremia exigua.</title>
        <authorList>
            <person name="Buettner E."/>
        </authorList>
    </citation>
    <scope>NUCLEOTIDE SEQUENCE</scope>
    <source>
        <strain evidence="1">CU02</strain>
    </source>
</reference>
<organism evidence="1 2">
    <name type="scientific">Boeremia exigua</name>
    <dbReference type="NCBI Taxonomy" id="749465"/>
    <lineage>
        <taxon>Eukaryota</taxon>
        <taxon>Fungi</taxon>
        <taxon>Dikarya</taxon>
        <taxon>Ascomycota</taxon>
        <taxon>Pezizomycotina</taxon>
        <taxon>Dothideomycetes</taxon>
        <taxon>Pleosporomycetidae</taxon>
        <taxon>Pleosporales</taxon>
        <taxon>Pleosporineae</taxon>
        <taxon>Didymellaceae</taxon>
        <taxon>Boeremia</taxon>
    </lineage>
</organism>
<protein>
    <submittedName>
        <fullName evidence="1">Uncharacterized protein</fullName>
    </submittedName>
</protein>
<sequence>MGDRDEWDTNPTPVEHGGIVWSCYTLRRRLRVVSGTTLSTSQAAVPSTSASVEFAIPSASSVGLLSARTLDTTSSSNQTSDQQDYFGPPPNQENEEPNALATMRHAHMANTGIVTSRTNSGSKSYLTHPTLPSIEDPTFTNECVLRAHSAGDVDSFHREPKEPQDHDTGFFDWTRLSLSPSLPRHIQFARSIDWASTALGPIEYWSNDLRAMCNLIMASPHPAAMYWGEELVAIYNEAYIGMAGQKHPKLMGQSYKVAWAEIWDDVKEVFANARLTGQATMKDDDCLFMKRNGFLEETYFSWSIIPMVGEDGTVMGLYNPAFEKTRRKIAERRMLTLREVGERTATARDVKGFWDQVLSALTENEFDTPFVMLYSVSDESDSDSSSLHSSSMVGVKHCYLEGSLGVPAYHRAAPEQIDLKEGNDGFGPVFREVMKTNKPAVISIGSVDLPSSMMDGLEWRGFGDACRDVVVCPIHPTTGDTILGFLIMGVNPRRPYDDDYNLFIQLLSRQLATSLASVVLFEEEIRRGRRAAKLAAEDRFNLSTQLAARTQEARENELRFTRMAEYSPAGLFIADHAGRITYCNDTWFEISRVPKERNKTDRWIDYVKEEDQQLIQDHWKRLVENTAPINVEFRFKAPWEDRNSKATSDTWVLFSAFPEKDESGQLNSVFGSITNISPQKWAEGFQKRKMEEAVELKRQQENFIDITSHEMRNPLSAILQCADEISTTLGDFRQSGLQTIEPGIVANSIDAAQTIALCAQHQKRIVDDVLTLSKLDSAMLMVTPVDAQPLQVIQRALKMFEGEVQTAGIRMEFVLGDSFKQLNIDWVRIDPSRVLQVLINLTTNAIKFTSTEEIRTITVVLSASTTRPSASKSPVVNYFPMKSKRIDQTLGRDWGDGEEIFLEFQVQDTGRGLSAEELKVLFQRFSQASPRTHVQYGGSGLGLFISRELTELQGGEIGVSSEAGKGSTFAFYVKGRRSSEPKEVIDSVPAAVTLSRKVSNSREKGHTEPTRVKDFAAQKAVVQDSDKPKNPYEHLRVLIVEDNLVNQKVLQRQLQNRGITTTVANHGGEAITLLSASSYHVSSGSDAPDLGVVLMDKEMPVMDGLACTSKIRDMERKGELRRHVPIIAVTANARSEQIATLLAVGMDDVVSKPFRIGELVPKIEELSAKYCAQKSERELLQDKALQTNDSGVSFTMSGELAGKGPK</sequence>
<dbReference type="Proteomes" id="UP001153331">
    <property type="component" value="Unassembled WGS sequence"/>
</dbReference>
<dbReference type="EMBL" id="JAPHNI010001103">
    <property type="protein sequence ID" value="KAJ8106669.1"/>
    <property type="molecule type" value="Genomic_DNA"/>
</dbReference>
<name>A0ACC2HUB5_9PLEO</name>
<proteinExistence type="predicted"/>